<dbReference type="InterPro" id="IPR001789">
    <property type="entry name" value="Sig_transdc_resp-reg_receiver"/>
</dbReference>
<dbReference type="SMART" id="SM00448">
    <property type="entry name" value="REC"/>
    <property type="match status" value="2"/>
</dbReference>
<keyword evidence="1" id="KW-0597">Phosphoprotein</keyword>
<evidence type="ECO:0000256" key="1">
    <source>
        <dbReference type="ARBA" id="ARBA00022553"/>
    </source>
</evidence>
<dbReference type="AlphaFoldDB" id="A0A3B0TRM9"/>
<evidence type="ECO:0000259" key="3">
    <source>
        <dbReference type="PROSITE" id="PS50894"/>
    </source>
</evidence>
<organism evidence="4">
    <name type="scientific">hydrothermal vent metagenome</name>
    <dbReference type="NCBI Taxonomy" id="652676"/>
    <lineage>
        <taxon>unclassified sequences</taxon>
        <taxon>metagenomes</taxon>
        <taxon>ecological metagenomes</taxon>
    </lineage>
</organism>
<dbReference type="Gene3D" id="3.40.50.2300">
    <property type="match status" value="2"/>
</dbReference>
<dbReference type="InterPro" id="IPR011006">
    <property type="entry name" value="CheY-like_superfamily"/>
</dbReference>
<proteinExistence type="predicted"/>
<reference evidence="4" key="1">
    <citation type="submission" date="2018-06" db="EMBL/GenBank/DDBJ databases">
        <authorList>
            <person name="Zhirakovskaya E."/>
        </authorList>
    </citation>
    <scope>NUCLEOTIDE SEQUENCE</scope>
</reference>
<feature type="domain" description="HPt" evidence="3">
    <location>
        <begin position="1"/>
        <end position="96"/>
    </location>
</feature>
<dbReference type="PANTHER" id="PTHR44591">
    <property type="entry name" value="STRESS RESPONSE REGULATOR PROTEIN 1"/>
    <property type="match status" value="1"/>
</dbReference>
<dbReference type="CDD" id="cd17574">
    <property type="entry name" value="REC_OmpR"/>
    <property type="match status" value="1"/>
</dbReference>
<dbReference type="InterPro" id="IPR008207">
    <property type="entry name" value="Sig_transdc_His_kin_Hpt_dom"/>
</dbReference>
<dbReference type="CDD" id="cd00156">
    <property type="entry name" value="REC"/>
    <property type="match status" value="1"/>
</dbReference>
<dbReference type="CDD" id="cd00088">
    <property type="entry name" value="HPT"/>
    <property type="match status" value="1"/>
</dbReference>
<dbReference type="InterPro" id="IPR050595">
    <property type="entry name" value="Bact_response_regulator"/>
</dbReference>
<dbReference type="Pfam" id="PF00072">
    <property type="entry name" value="Response_reg"/>
    <property type="match status" value="2"/>
</dbReference>
<sequence length="354" mass="38380">MRELRAAFREGLPPLIEALEGVIGELRGGSIDVEDDARRLAHQLKGSGGSFGYPKVTNAAVEVLQASATEMVEPLEVLVAMLRRVVAEDGSTATQILVIDDDPLIQRLLVATLGSEGREVVVAGSLKEAEPLFSGDWSLIILDLFLPDGDGREVIKQIREGVETALTPILVLSGASSSHARDECLDLGAVAFVEKPFVPGELFEIADQILHGVLPSQQTQGQVVEEESDEPGPRAILLAEDDELTATLIKDRLLRNGFEVVHCTNGHEALEVAETQPFVLAILDVKMPRMDGFELLAKLRKLPQLMEMPIMMLTGMGSEHDVVRGFELGADGYVLKPFSPAELVARIDRLLVQA</sequence>
<dbReference type="SUPFAM" id="SSF52172">
    <property type="entry name" value="CheY-like"/>
    <property type="match status" value="2"/>
</dbReference>
<dbReference type="Pfam" id="PF01627">
    <property type="entry name" value="Hpt"/>
    <property type="match status" value="1"/>
</dbReference>
<evidence type="ECO:0000313" key="4">
    <source>
        <dbReference type="EMBL" id="VAW09686.1"/>
    </source>
</evidence>
<feature type="domain" description="Response regulatory" evidence="2">
    <location>
        <begin position="95"/>
        <end position="210"/>
    </location>
</feature>
<accession>A0A3B0TRM9</accession>
<dbReference type="PROSITE" id="PS50110">
    <property type="entry name" value="RESPONSE_REGULATORY"/>
    <property type="match status" value="2"/>
</dbReference>
<dbReference type="PANTHER" id="PTHR44591:SF3">
    <property type="entry name" value="RESPONSE REGULATORY DOMAIN-CONTAINING PROTEIN"/>
    <property type="match status" value="1"/>
</dbReference>
<gene>
    <name evidence="4" type="ORF">MNBD_ACTINO02-186</name>
</gene>
<dbReference type="EMBL" id="UOEK01000633">
    <property type="protein sequence ID" value="VAW09686.1"/>
    <property type="molecule type" value="Genomic_DNA"/>
</dbReference>
<dbReference type="Gene3D" id="1.20.120.160">
    <property type="entry name" value="HPT domain"/>
    <property type="match status" value="1"/>
</dbReference>
<dbReference type="GO" id="GO:0000160">
    <property type="term" value="P:phosphorelay signal transduction system"/>
    <property type="evidence" value="ECO:0007669"/>
    <property type="project" value="InterPro"/>
</dbReference>
<dbReference type="PROSITE" id="PS50894">
    <property type="entry name" value="HPT"/>
    <property type="match status" value="1"/>
</dbReference>
<protein>
    <recommendedName>
        <fullName evidence="5">Response regulator</fullName>
    </recommendedName>
</protein>
<evidence type="ECO:0000259" key="2">
    <source>
        <dbReference type="PROSITE" id="PS50110"/>
    </source>
</evidence>
<name>A0A3B0TRM9_9ZZZZ</name>
<feature type="domain" description="Response regulatory" evidence="2">
    <location>
        <begin position="235"/>
        <end position="351"/>
    </location>
</feature>
<dbReference type="SUPFAM" id="SSF47226">
    <property type="entry name" value="Histidine-containing phosphotransfer domain, HPT domain"/>
    <property type="match status" value="1"/>
</dbReference>
<evidence type="ECO:0008006" key="5">
    <source>
        <dbReference type="Google" id="ProtNLM"/>
    </source>
</evidence>
<dbReference type="SMART" id="SM00073">
    <property type="entry name" value="HPT"/>
    <property type="match status" value="1"/>
</dbReference>
<dbReference type="InterPro" id="IPR036641">
    <property type="entry name" value="HPT_dom_sf"/>
</dbReference>